<dbReference type="SUPFAM" id="SSF82171">
    <property type="entry name" value="DPP6 N-terminal domain-like"/>
    <property type="match status" value="1"/>
</dbReference>
<dbReference type="InterPro" id="IPR011659">
    <property type="entry name" value="WD40"/>
</dbReference>
<evidence type="ECO:0000256" key="2">
    <source>
        <dbReference type="SAM" id="SignalP"/>
    </source>
</evidence>
<organism evidence="3 4">
    <name type="scientific">Thermoactinomyces daqus</name>
    <dbReference type="NCBI Taxonomy" id="1329516"/>
    <lineage>
        <taxon>Bacteria</taxon>
        <taxon>Bacillati</taxon>
        <taxon>Bacillota</taxon>
        <taxon>Bacilli</taxon>
        <taxon>Bacillales</taxon>
        <taxon>Thermoactinomycetaceae</taxon>
        <taxon>Thermoactinomyces</taxon>
    </lineage>
</organism>
<protein>
    <submittedName>
        <fullName evidence="3">PD40 domain-containing protein</fullName>
    </submittedName>
</protein>
<evidence type="ECO:0000313" key="3">
    <source>
        <dbReference type="EMBL" id="MBA4541535.1"/>
    </source>
</evidence>
<reference evidence="3 4" key="1">
    <citation type="submission" date="2020-07" db="EMBL/GenBank/DDBJ databases">
        <authorList>
            <person name="Feng H."/>
        </authorList>
    </citation>
    <scope>NUCLEOTIDE SEQUENCE [LARGE SCALE GENOMIC DNA]</scope>
    <source>
        <strain evidence="4">s-11</strain>
    </source>
</reference>
<dbReference type="PANTHER" id="PTHR36842">
    <property type="entry name" value="PROTEIN TOLB HOMOLOG"/>
    <property type="match status" value="1"/>
</dbReference>
<evidence type="ECO:0000313" key="4">
    <source>
        <dbReference type="Proteomes" id="UP000530514"/>
    </source>
</evidence>
<evidence type="ECO:0000256" key="1">
    <source>
        <dbReference type="ARBA" id="ARBA00009820"/>
    </source>
</evidence>
<comment type="similarity">
    <text evidence="1">Belongs to the TolB family.</text>
</comment>
<dbReference type="AlphaFoldDB" id="A0A7W1X7M5"/>
<dbReference type="InterPro" id="IPR011042">
    <property type="entry name" value="6-blade_b-propeller_TolB-like"/>
</dbReference>
<dbReference type="Pfam" id="PF07676">
    <property type="entry name" value="PD40"/>
    <property type="match status" value="1"/>
</dbReference>
<name>A0A7W1X7M5_9BACL</name>
<dbReference type="Proteomes" id="UP000530514">
    <property type="component" value="Unassembled WGS sequence"/>
</dbReference>
<feature type="signal peptide" evidence="2">
    <location>
        <begin position="1"/>
        <end position="24"/>
    </location>
</feature>
<dbReference type="PANTHER" id="PTHR36842:SF1">
    <property type="entry name" value="PROTEIN TOLB"/>
    <property type="match status" value="1"/>
</dbReference>
<accession>A0A7W1X7M5</accession>
<dbReference type="RefSeq" id="WP_033101152.1">
    <property type="nucleotide sequence ID" value="NZ_JACEIP010000002.1"/>
</dbReference>
<feature type="chain" id="PRO_5031076322" evidence="2">
    <location>
        <begin position="25"/>
        <end position="336"/>
    </location>
</feature>
<gene>
    <name evidence="3" type="ORF">H1164_01255</name>
</gene>
<keyword evidence="4" id="KW-1185">Reference proteome</keyword>
<dbReference type="EMBL" id="JACEIP010000002">
    <property type="protein sequence ID" value="MBA4541535.1"/>
    <property type="molecule type" value="Genomic_DNA"/>
</dbReference>
<dbReference type="Gene3D" id="2.120.10.30">
    <property type="entry name" value="TolB, C-terminal domain"/>
    <property type="match status" value="2"/>
</dbReference>
<sequence>MLLKRTIRLGFCLFLFILAPGCSADEWGPLTEGLQPDVDLSPDDQTLLFSYAFDQTAAVYTADLHGKHIKRLTPSSDSSFVQPVFSPDGRKIAMIRKRGNNEQILCIMNRDGSGLKALTDKLDGLVTDLAFSRDGRYLYFAKAYDLSVDTESPVLYHIFRIHPDGTGLEMVTRQKEYELRSLAVSADDQTLYYVTGQTDDDDLPRLKVVPIAHPEKAHFLVPKGKREDPSVNDVELSPSGNWLVFTGIAEIKDGLPKYEQYLMNMKTKETKRISFLRSETGSAVFFHKKNQVLFTEDINWNRTGPDSPPPEYKVWITDFSGLHQKSIPLHVPLPER</sequence>
<dbReference type="OrthoDB" id="2386786at2"/>
<comment type="caution">
    <text evidence="3">The sequence shown here is derived from an EMBL/GenBank/DDBJ whole genome shotgun (WGS) entry which is preliminary data.</text>
</comment>
<proteinExistence type="inferred from homology"/>
<keyword evidence="2" id="KW-0732">Signal</keyword>